<evidence type="ECO:0000313" key="3">
    <source>
        <dbReference type="Proteomes" id="UP001187343"/>
    </source>
</evidence>
<evidence type="ECO:0000313" key="2">
    <source>
        <dbReference type="EMBL" id="KAK2871472.1"/>
    </source>
</evidence>
<accession>A0AA88P5S0</accession>
<keyword evidence="3" id="KW-1185">Reference proteome</keyword>
<comment type="caution">
    <text evidence="2">The sequence shown here is derived from an EMBL/GenBank/DDBJ whole genome shotgun (WGS) entry which is preliminary data.</text>
</comment>
<feature type="chain" id="PRO_5041680471" description="Follicular dendritic cell secreted protein" evidence="1">
    <location>
        <begin position="17"/>
        <end position="105"/>
    </location>
</feature>
<sequence>MKTVIVVLSILGLCLSAPVEQGNDNEPVTGEGLQLVGSPLAQTDTITRNIFFPVPRPDNFFPNSYLNYQYPYYSYYPQYPQYPQYTYYSAYSLPPVIISLPQRNP</sequence>
<gene>
    <name evidence="2" type="ORF">Q8A67_023999</name>
</gene>
<reference evidence="2" key="1">
    <citation type="submission" date="2023-08" db="EMBL/GenBank/DDBJ databases">
        <title>Chromosome-level Genome Assembly of mud carp (Cirrhinus molitorella).</title>
        <authorList>
            <person name="Liu H."/>
        </authorList>
    </citation>
    <scope>NUCLEOTIDE SEQUENCE</scope>
    <source>
        <strain evidence="2">Prfri</strain>
        <tissue evidence="2">Muscle</tissue>
    </source>
</reference>
<proteinExistence type="predicted"/>
<dbReference type="AlphaFoldDB" id="A0AA88P5S0"/>
<protein>
    <recommendedName>
        <fullName evidence="4">Follicular dendritic cell secreted protein</fullName>
    </recommendedName>
</protein>
<dbReference type="EMBL" id="JAUYZG010000023">
    <property type="protein sequence ID" value="KAK2871472.1"/>
    <property type="molecule type" value="Genomic_DNA"/>
</dbReference>
<feature type="signal peptide" evidence="1">
    <location>
        <begin position="1"/>
        <end position="16"/>
    </location>
</feature>
<keyword evidence="1" id="KW-0732">Signal</keyword>
<name>A0AA88P5S0_9TELE</name>
<organism evidence="2 3">
    <name type="scientific">Cirrhinus molitorella</name>
    <name type="common">mud carp</name>
    <dbReference type="NCBI Taxonomy" id="172907"/>
    <lineage>
        <taxon>Eukaryota</taxon>
        <taxon>Metazoa</taxon>
        <taxon>Chordata</taxon>
        <taxon>Craniata</taxon>
        <taxon>Vertebrata</taxon>
        <taxon>Euteleostomi</taxon>
        <taxon>Actinopterygii</taxon>
        <taxon>Neopterygii</taxon>
        <taxon>Teleostei</taxon>
        <taxon>Ostariophysi</taxon>
        <taxon>Cypriniformes</taxon>
        <taxon>Cyprinidae</taxon>
        <taxon>Labeoninae</taxon>
        <taxon>Labeonini</taxon>
        <taxon>Cirrhinus</taxon>
    </lineage>
</organism>
<evidence type="ECO:0000256" key="1">
    <source>
        <dbReference type="SAM" id="SignalP"/>
    </source>
</evidence>
<dbReference type="Proteomes" id="UP001187343">
    <property type="component" value="Unassembled WGS sequence"/>
</dbReference>
<evidence type="ECO:0008006" key="4">
    <source>
        <dbReference type="Google" id="ProtNLM"/>
    </source>
</evidence>